<evidence type="ECO:0000256" key="2">
    <source>
        <dbReference type="SAM" id="MobiDB-lite"/>
    </source>
</evidence>
<dbReference type="PANTHER" id="PTHR24096">
    <property type="entry name" value="LONG-CHAIN-FATTY-ACID--COA LIGASE"/>
    <property type="match status" value="1"/>
</dbReference>
<evidence type="ECO:0000259" key="4">
    <source>
        <dbReference type="Pfam" id="PF13193"/>
    </source>
</evidence>
<evidence type="ECO:0000256" key="1">
    <source>
        <dbReference type="ARBA" id="ARBA00006432"/>
    </source>
</evidence>
<dbReference type="SUPFAM" id="SSF56801">
    <property type="entry name" value="Acetyl-CoA synthetase-like"/>
    <property type="match status" value="1"/>
</dbReference>
<evidence type="ECO:0000259" key="3">
    <source>
        <dbReference type="Pfam" id="PF00501"/>
    </source>
</evidence>
<reference evidence="5" key="1">
    <citation type="journal article" date="2021" name="Nat. Commun.">
        <title>Genetic determinants of endophytism in the Arabidopsis root mycobiome.</title>
        <authorList>
            <person name="Mesny F."/>
            <person name="Miyauchi S."/>
            <person name="Thiergart T."/>
            <person name="Pickel B."/>
            <person name="Atanasova L."/>
            <person name="Karlsson M."/>
            <person name="Huettel B."/>
            <person name="Barry K.W."/>
            <person name="Haridas S."/>
            <person name="Chen C."/>
            <person name="Bauer D."/>
            <person name="Andreopoulos W."/>
            <person name="Pangilinan J."/>
            <person name="LaButti K."/>
            <person name="Riley R."/>
            <person name="Lipzen A."/>
            <person name="Clum A."/>
            <person name="Drula E."/>
            <person name="Henrissat B."/>
            <person name="Kohler A."/>
            <person name="Grigoriev I.V."/>
            <person name="Martin F.M."/>
            <person name="Hacquard S."/>
        </authorList>
    </citation>
    <scope>NUCLEOTIDE SEQUENCE</scope>
    <source>
        <strain evidence="5">MPI-CAGE-AT-0016</strain>
    </source>
</reference>
<dbReference type="InterPro" id="IPR045851">
    <property type="entry name" value="AMP-bd_C_sf"/>
</dbReference>
<dbReference type="PROSITE" id="PS00455">
    <property type="entry name" value="AMP_BINDING"/>
    <property type="match status" value="1"/>
</dbReference>
<dbReference type="GO" id="GO:0016405">
    <property type="term" value="F:CoA-ligase activity"/>
    <property type="evidence" value="ECO:0007669"/>
    <property type="project" value="TreeGrafter"/>
</dbReference>
<dbReference type="Pfam" id="PF13193">
    <property type="entry name" value="AMP-binding_C"/>
    <property type="match status" value="1"/>
</dbReference>
<dbReference type="Pfam" id="PF00501">
    <property type="entry name" value="AMP-binding"/>
    <property type="match status" value="1"/>
</dbReference>
<dbReference type="InterPro" id="IPR042099">
    <property type="entry name" value="ANL_N_sf"/>
</dbReference>
<dbReference type="CDD" id="cd05911">
    <property type="entry name" value="Firefly_Luc_like"/>
    <property type="match status" value="1"/>
</dbReference>
<sequence>MPIPSRWTAEIPNCSLQQWIFGSASAPLSDADIFIDADRPDTHKVTLAGYRLLAKRVAVGLAAKGVRPGDKVLLFSGNSIYFPSVFLGVLMAGAVFTGANPGFVPRELAYQIKDSGAVIVLAAAASLDTALEAAAEVGLPASSVYVFDTTIPDAPKPESPPTKGAHHWTELIGSKADGNAFSWTEPADASSTICCLNYSSGTTGVPKGVEISHHSYVANGVGVTKVAALAEDYAESIQRSRGLCFLPMYHAYAQTYFVANFAKQGVPSYIMPSFDFLKLLQNIQRFRITSLTAVPPILVALTKHPLVKDFDLSSIESVGCGAAPLGAEVAHETERVLGRPDLIVRQGWGMTEVTCTAMTWDPRDRNPGTAVGEIMPNCGAKLVDADGKEVTQARKPGELWISGPTVMRGYWKNPKATAETVVTDENGTRWLRTGDIAYIEKYEPGGLWHIVDRIKELIKVKGNQVAPAELEALLLERPDVADAAVVGVTIQGSELPRAYIVRAAGSDATGEEIAKWLEGRVARHKRLAGGVAFVDIVPKNPSGKILRKILREKAKQESVGFLRINRPWGPRTPRLRLLGRRRRQRRGPGRQPPQGLCVAHVPRPARAEPRAPR</sequence>
<dbReference type="EMBL" id="JAGPXD010000004">
    <property type="protein sequence ID" value="KAH7358445.1"/>
    <property type="molecule type" value="Genomic_DNA"/>
</dbReference>
<dbReference type="Proteomes" id="UP000813385">
    <property type="component" value="Unassembled WGS sequence"/>
</dbReference>
<dbReference type="Gene3D" id="3.30.300.30">
    <property type="match status" value="1"/>
</dbReference>
<feature type="domain" description="AMP-binding enzyme C-terminal" evidence="4">
    <location>
        <begin position="469"/>
        <end position="544"/>
    </location>
</feature>
<feature type="region of interest" description="Disordered" evidence="2">
    <location>
        <begin position="580"/>
        <end position="613"/>
    </location>
</feature>
<organism evidence="5 6">
    <name type="scientific">Plectosphaerella cucumerina</name>
    <dbReference type="NCBI Taxonomy" id="40658"/>
    <lineage>
        <taxon>Eukaryota</taxon>
        <taxon>Fungi</taxon>
        <taxon>Dikarya</taxon>
        <taxon>Ascomycota</taxon>
        <taxon>Pezizomycotina</taxon>
        <taxon>Sordariomycetes</taxon>
        <taxon>Hypocreomycetidae</taxon>
        <taxon>Glomerellales</taxon>
        <taxon>Plectosphaerellaceae</taxon>
        <taxon>Plectosphaerella</taxon>
    </lineage>
</organism>
<dbReference type="InterPro" id="IPR020845">
    <property type="entry name" value="AMP-binding_CS"/>
</dbReference>
<dbReference type="Gene3D" id="3.40.50.12780">
    <property type="entry name" value="N-terminal domain of ligase-like"/>
    <property type="match status" value="1"/>
</dbReference>
<dbReference type="PANTHER" id="PTHR24096:SF424">
    <property type="entry name" value="ACETYL-COA SYNTHETASE-LIKE PROTEIN-RELATED"/>
    <property type="match status" value="1"/>
</dbReference>
<dbReference type="FunFam" id="3.30.300.30:FF:000007">
    <property type="entry name" value="4-coumarate--CoA ligase 2"/>
    <property type="match status" value="1"/>
</dbReference>
<evidence type="ECO:0000313" key="5">
    <source>
        <dbReference type="EMBL" id="KAH7358445.1"/>
    </source>
</evidence>
<comment type="similarity">
    <text evidence="1">Belongs to the ATP-dependent AMP-binding enzyme family.</text>
</comment>
<protein>
    <submittedName>
        <fullName evidence="5">AMP-binding enzyme</fullName>
    </submittedName>
</protein>
<proteinExistence type="inferred from homology"/>
<dbReference type="AlphaFoldDB" id="A0A8K0X2H2"/>
<dbReference type="OrthoDB" id="6509636at2759"/>
<gene>
    <name evidence="5" type="ORF">B0T11DRAFT_306766</name>
</gene>
<comment type="caution">
    <text evidence="5">The sequence shown here is derived from an EMBL/GenBank/DDBJ whole genome shotgun (WGS) entry which is preliminary data.</text>
</comment>
<keyword evidence="6" id="KW-1185">Reference proteome</keyword>
<evidence type="ECO:0000313" key="6">
    <source>
        <dbReference type="Proteomes" id="UP000813385"/>
    </source>
</evidence>
<dbReference type="InterPro" id="IPR025110">
    <property type="entry name" value="AMP-bd_C"/>
</dbReference>
<dbReference type="InterPro" id="IPR000873">
    <property type="entry name" value="AMP-dep_synth/lig_dom"/>
</dbReference>
<accession>A0A8K0X2H2</accession>
<name>A0A8K0X2H2_9PEZI</name>
<feature type="domain" description="AMP-dependent synthetase/ligase" evidence="3">
    <location>
        <begin position="33"/>
        <end position="411"/>
    </location>
</feature>